<gene>
    <name evidence="3" type="ORF">MOV92_01950</name>
</gene>
<feature type="region of interest" description="Disordered" evidence="1">
    <location>
        <begin position="66"/>
        <end position="87"/>
    </location>
</feature>
<evidence type="ECO:0000259" key="2">
    <source>
        <dbReference type="Pfam" id="PF13443"/>
    </source>
</evidence>
<organism evidence="3 4">
    <name type="scientific">Lysobacter gummosus</name>
    <dbReference type="NCBI Taxonomy" id="262324"/>
    <lineage>
        <taxon>Bacteria</taxon>
        <taxon>Pseudomonadati</taxon>
        <taxon>Pseudomonadota</taxon>
        <taxon>Gammaproteobacteria</taxon>
        <taxon>Lysobacterales</taxon>
        <taxon>Lysobacteraceae</taxon>
        <taxon>Lysobacter</taxon>
    </lineage>
</organism>
<evidence type="ECO:0000313" key="4">
    <source>
        <dbReference type="Proteomes" id="UP000829194"/>
    </source>
</evidence>
<reference evidence="3 4" key="1">
    <citation type="submission" date="2022-03" db="EMBL/GenBank/DDBJ databases">
        <title>Complete genome sequence of Lysobacter capsici VKM B-2533 and Lysobacter gummosus 10.1.1, promising sources of lytic agents.</title>
        <authorList>
            <person name="Tarlachkov S.V."/>
            <person name="Kudryakova I.V."/>
            <person name="Afoshin A.S."/>
            <person name="Leontyevskaya E.A."/>
            <person name="Leontyevskaya N.V."/>
        </authorList>
    </citation>
    <scope>NUCLEOTIDE SEQUENCE [LARGE SCALE GENOMIC DNA]</scope>
    <source>
        <strain evidence="3 4">10.1.1</strain>
    </source>
</reference>
<protein>
    <submittedName>
        <fullName evidence="3">Helix-turn-helix transcriptional regulator</fullName>
    </submittedName>
</protein>
<dbReference type="Proteomes" id="UP000829194">
    <property type="component" value="Chromosome"/>
</dbReference>
<name>A0ABY3XBS8_9GAMM</name>
<sequence>MTERGVPSVAALRRLLKNHYPFISEVQLGRVVNHVPERMNMALLIALCHALECTPSDLLHWGTCVPASPNDKPTRAHKPAREPSMEDIARLKGPAFTVFTSERKENAS</sequence>
<feature type="domain" description="HTH cro/C1-type" evidence="2">
    <location>
        <begin position="1"/>
        <end position="61"/>
    </location>
</feature>
<evidence type="ECO:0000313" key="3">
    <source>
        <dbReference type="EMBL" id="UNP30076.1"/>
    </source>
</evidence>
<keyword evidence="4" id="KW-1185">Reference proteome</keyword>
<accession>A0ABY3XBS8</accession>
<proteinExistence type="predicted"/>
<dbReference type="EMBL" id="CP093547">
    <property type="protein sequence ID" value="UNP30076.1"/>
    <property type="molecule type" value="Genomic_DNA"/>
</dbReference>
<dbReference type="Pfam" id="PF13443">
    <property type="entry name" value="HTH_26"/>
    <property type="match status" value="1"/>
</dbReference>
<evidence type="ECO:0000256" key="1">
    <source>
        <dbReference type="SAM" id="MobiDB-lite"/>
    </source>
</evidence>
<dbReference type="RefSeq" id="WP_187313119.1">
    <property type="nucleotide sequence ID" value="NZ_CP011131.1"/>
</dbReference>
<dbReference type="InterPro" id="IPR001387">
    <property type="entry name" value="Cro/C1-type_HTH"/>
</dbReference>